<comment type="caution">
    <text evidence="2">The sequence shown here is derived from an EMBL/GenBank/DDBJ whole genome shotgun (WGS) entry which is preliminary data.</text>
</comment>
<sequence>KAKRHSRVKAMIRSIPSRNRLIGGVQLVQTQDDSMDPRPHDLCIFICDPRQDCRHLVGVPPQQRAAYALLLRHGRSPHFERREQELLDLLRGQVANPDRSRAIRSNGPRNVREPHRRPLIVRSSSNSSIGAPERRPPTLVRIPPLRHRLLHRRDAQLLADGLRARIVAVALRVAQDAARAHPVDLPLERLRVRALHARAVQRGTVRLGRCERVVCRFFAFARVVVDGARENWAWGWGRSRDAGWCVRRGGRQPYRGRVGWEGEIGSGTPLLRGRCDETRDTGFGRCSGTGGGEQQRRRTARGYFGSRGGTRPGRGIKRALHAVYVRC</sequence>
<evidence type="ECO:0000313" key="3">
    <source>
        <dbReference type="Proteomes" id="UP001295794"/>
    </source>
</evidence>
<protein>
    <submittedName>
        <fullName evidence="2">Uncharacterized protein</fullName>
    </submittedName>
</protein>
<keyword evidence="3" id="KW-1185">Reference proteome</keyword>
<dbReference type="EMBL" id="CAVNYO010000181">
    <property type="protein sequence ID" value="CAK5272442.1"/>
    <property type="molecule type" value="Genomic_DNA"/>
</dbReference>
<dbReference type="AlphaFoldDB" id="A0AAD2K0N3"/>
<feature type="non-terminal residue" evidence="2">
    <location>
        <position position="1"/>
    </location>
</feature>
<feature type="region of interest" description="Disordered" evidence="1">
    <location>
        <begin position="285"/>
        <end position="308"/>
    </location>
</feature>
<reference evidence="2" key="1">
    <citation type="submission" date="2023-11" db="EMBL/GenBank/DDBJ databases">
        <authorList>
            <person name="De Vega J J."/>
            <person name="De Vega J J."/>
        </authorList>
    </citation>
    <scope>NUCLEOTIDE SEQUENCE</scope>
</reference>
<gene>
    <name evidence="2" type="ORF">MYCIT1_LOCUS18095</name>
</gene>
<proteinExistence type="predicted"/>
<name>A0AAD2K0N3_9AGAR</name>
<evidence type="ECO:0000256" key="1">
    <source>
        <dbReference type="SAM" id="MobiDB-lite"/>
    </source>
</evidence>
<accession>A0AAD2K0N3</accession>
<dbReference type="Proteomes" id="UP001295794">
    <property type="component" value="Unassembled WGS sequence"/>
</dbReference>
<organism evidence="2 3">
    <name type="scientific">Mycena citricolor</name>
    <dbReference type="NCBI Taxonomy" id="2018698"/>
    <lineage>
        <taxon>Eukaryota</taxon>
        <taxon>Fungi</taxon>
        <taxon>Dikarya</taxon>
        <taxon>Basidiomycota</taxon>
        <taxon>Agaricomycotina</taxon>
        <taxon>Agaricomycetes</taxon>
        <taxon>Agaricomycetidae</taxon>
        <taxon>Agaricales</taxon>
        <taxon>Marasmiineae</taxon>
        <taxon>Mycenaceae</taxon>
        <taxon>Mycena</taxon>
    </lineage>
</organism>
<evidence type="ECO:0000313" key="2">
    <source>
        <dbReference type="EMBL" id="CAK5272442.1"/>
    </source>
</evidence>